<dbReference type="InterPro" id="IPR036388">
    <property type="entry name" value="WH-like_DNA-bd_sf"/>
</dbReference>
<keyword evidence="8" id="KW-1185">Reference proteome</keyword>
<accession>A0ABT6AZ50</accession>
<dbReference type="SUPFAM" id="SSF88946">
    <property type="entry name" value="Sigma2 domain of RNA polymerase sigma factors"/>
    <property type="match status" value="1"/>
</dbReference>
<evidence type="ECO:0000256" key="3">
    <source>
        <dbReference type="ARBA" id="ARBA00023082"/>
    </source>
</evidence>
<proteinExistence type="inferred from homology"/>
<evidence type="ECO:0000313" key="7">
    <source>
        <dbReference type="EMBL" id="MDF3837877.1"/>
    </source>
</evidence>
<dbReference type="NCBIfam" id="TIGR02937">
    <property type="entry name" value="sigma70-ECF"/>
    <property type="match status" value="1"/>
</dbReference>
<dbReference type="Pfam" id="PF08281">
    <property type="entry name" value="Sigma70_r4_2"/>
    <property type="match status" value="1"/>
</dbReference>
<keyword evidence="3" id="KW-0731">Sigma factor</keyword>
<organism evidence="7 8">
    <name type="scientific">Cupriavidus basilensis</name>
    <dbReference type="NCBI Taxonomy" id="68895"/>
    <lineage>
        <taxon>Bacteria</taxon>
        <taxon>Pseudomonadati</taxon>
        <taxon>Pseudomonadota</taxon>
        <taxon>Betaproteobacteria</taxon>
        <taxon>Burkholderiales</taxon>
        <taxon>Burkholderiaceae</taxon>
        <taxon>Cupriavidus</taxon>
    </lineage>
</organism>
<dbReference type="Gene3D" id="1.10.10.10">
    <property type="entry name" value="Winged helix-like DNA-binding domain superfamily/Winged helix DNA-binding domain"/>
    <property type="match status" value="1"/>
</dbReference>
<dbReference type="EMBL" id="JARJLM010000542">
    <property type="protein sequence ID" value="MDF3837877.1"/>
    <property type="molecule type" value="Genomic_DNA"/>
</dbReference>
<reference evidence="7 8" key="1">
    <citation type="submission" date="2023-03" db="EMBL/GenBank/DDBJ databases">
        <title>Draft assemblies of triclosan tolerant bacteria isolated from returned activated sludge.</title>
        <authorList>
            <person name="Van Hamelsveld S."/>
        </authorList>
    </citation>
    <scope>NUCLEOTIDE SEQUENCE [LARGE SCALE GENOMIC DNA]</scope>
    <source>
        <strain evidence="7 8">GW210010_S58</strain>
    </source>
</reference>
<feature type="domain" description="RNA polymerase sigma factor 70 region 4 type 2" evidence="6">
    <location>
        <begin position="109"/>
        <end position="157"/>
    </location>
</feature>
<evidence type="ECO:0000256" key="2">
    <source>
        <dbReference type="ARBA" id="ARBA00023015"/>
    </source>
</evidence>
<evidence type="ECO:0000256" key="4">
    <source>
        <dbReference type="ARBA" id="ARBA00023163"/>
    </source>
</evidence>
<feature type="domain" description="RNA polymerase sigma-70 region 2" evidence="5">
    <location>
        <begin position="17"/>
        <end position="77"/>
    </location>
</feature>
<keyword evidence="2" id="KW-0805">Transcription regulation</keyword>
<dbReference type="Pfam" id="PF04542">
    <property type="entry name" value="Sigma70_r2"/>
    <property type="match status" value="1"/>
</dbReference>
<dbReference type="RefSeq" id="WP_276267963.1">
    <property type="nucleotide sequence ID" value="NZ_JARJLM010000542.1"/>
</dbReference>
<comment type="caution">
    <text evidence="7">The sequence shown here is derived from an EMBL/GenBank/DDBJ whole genome shotgun (WGS) entry which is preliminary data.</text>
</comment>
<keyword evidence="4" id="KW-0804">Transcription</keyword>
<dbReference type="InterPro" id="IPR013324">
    <property type="entry name" value="RNA_pol_sigma_r3/r4-like"/>
</dbReference>
<evidence type="ECO:0000313" key="8">
    <source>
        <dbReference type="Proteomes" id="UP001216674"/>
    </source>
</evidence>
<dbReference type="PANTHER" id="PTHR43133:SF63">
    <property type="entry name" value="RNA POLYMERASE SIGMA FACTOR FECI-RELATED"/>
    <property type="match status" value="1"/>
</dbReference>
<dbReference type="SUPFAM" id="SSF88659">
    <property type="entry name" value="Sigma3 and sigma4 domains of RNA polymerase sigma factors"/>
    <property type="match status" value="1"/>
</dbReference>
<evidence type="ECO:0000259" key="6">
    <source>
        <dbReference type="Pfam" id="PF08281"/>
    </source>
</evidence>
<protein>
    <submittedName>
        <fullName evidence="7">RNA polymerase sigma factor</fullName>
    </submittedName>
</protein>
<evidence type="ECO:0000259" key="5">
    <source>
        <dbReference type="Pfam" id="PF04542"/>
    </source>
</evidence>
<dbReference type="Gene3D" id="1.10.1740.10">
    <property type="match status" value="1"/>
</dbReference>
<dbReference type="Proteomes" id="UP001216674">
    <property type="component" value="Unassembled WGS sequence"/>
</dbReference>
<gene>
    <name evidence="7" type="ORF">P3W85_33825</name>
</gene>
<sequence length="169" mass="19431">MSEEVRLILLDYLSKRYGDLKRHLTRALRNSDLAEDALHDTWLRVRRLEDQETVLNPHGFLLRMAANIAINNLRSQSNAAQRSEVEALLEVPDPAPGPEQSAAARSEMESLLEIVRRMPQRRRDILLLVRWEGMAQKDVAKRLGVSLSTVEHELKRAHDYCVARMADKK</sequence>
<comment type="similarity">
    <text evidence="1">Belongs to the sigma-70 factor family. ECF subfamily.</text>
</comment>
<dbReference type="InterPro" id="IPR014284">
    <property type="entry name" value="RNA_pol_sigma-70_dom"/>
</dbReference>
<dbReference type="InterPro" id="IPR007627">
    <property type="entry name" value="RNA_pol_sigma70_r2"/>
</dbReference>
<dbReference type="PANTHER" id="PTHR43133">
    <property type="entry name" value="RNA POLYMERASE ECF-TYPE SIGMA FACTO"/>
    <property type="match status" value="1"/>
</dbReference>
<dbReference type="InterPro" id="IPR013325">
    <property type="entry name" value="RNA_pol_sigma_r2"/>
</dbReference>
<evidence type="ECO:0000256" key="1">
    <source>
        <dbReference type="ARBA" id="ARBA00010641"/>
    </source>
</evidence>
<dbReference type="InterPro" id="IPR013249">
    <property type="entry name" value="RNA_pol_sigma70_r4_t2"/>
</dbReference>
<dbReference type="InterPro" id="IPR039425">
    <property type="entry name" value="RNA_pol_sigma-70-like"/>
</dbReference>
<name>A0ABT6AZ50_9BURK</name>